<dbReference type="SUPFAM" id="SSF52058">
    <property type="entry name" value="L domain-like"/>
    <property type="match status" value="1"/>
</dbReference>
<proteinExistence type="inferred from homology"/>
<dbReference type="InterPro" id="IPR042197">
    <property type="entry name" value="Apaf_helical"/>
</dbReference>
<comment type="similarity">
    <text evidence="1">Belongs to the disease resistance NB-LRR family.</text>
</comment>
<dbReference type="Gene3D" id="3.80.10.10">
    <property type="entry name" value="Ribonuclease Inhibitor"/>
    <property type="match status" value="1"/>
</dbReference>
<evidence type="ECO:0008006" key="12">
    <source>
        <dbReference type="Google" id="ProtNLM"/>
    </source>
</evidence>
<feature type="domain" description="Disease resistance N-terminal" evidence="8">
    <location>
        <begin position="11"/>
        <end position="95"/>
    </location>
</feature>
<accession>A0AAD1YVC8</accession>
<evidence type="ECO:0000259" key="7">
    <source>
        <dbReference type="Pfam" id="PF00931"/>
    </source>
</evidence>
<evidence type="ECO:0000256" key="5">
    <source>
        <dbReference type="ARBA" id="ARBA00022821"/>
    </source>
</evidence>
<protein>
    <recommendedName>
        <fullName evidence="12">AAA+ ATPase domain-containing protein</fullName>
    </recommendedName>
</protein>
<keyword evidence="5" id="KW-0611">Plant defense</keyword>
<evidence type="ECO:0000256" key="6">
    <source>
        <dbReference type="ARBA" id="ARBA00022840"/>
    </source>
</evidence>
<dbReference type="PRINTS" id="PR00364">
    <property type="entry name" value="DISEASERSIST"/>
</dbReference>
<dbReference type="Gene3D" id="1.10.8.430">
    <property type="entry name" value="Helical domain of apoptotic protease-activating factors"/>
    <property type="match status" value="1"/>
</dbReference>
<evidence type="ECO:0000259" key="8">
    <source>
        <dbReference type="Pfam" id="PF18052"/>
    </source>
</evidence>
<dbReference type="GO" id="GO:0043531">
    <property type="term" value="F:ADP binding"/>
    <property type="evidence" value="ECO:0007669"/>
    <property type="project" value="InterPro"/>
</dbReference>
<sequence>MADAAAFTAVINQAVEIGANLIVETGSRLYHLKENIEWIERQMRHFKSCLNDAESKQDGRHEVANLIIDMRNLALDIEEILDTYLPEIASHEKKGPVRFIKHAACILCYGATANTFALEIEKIKRRAQEIEAARERCQVYADRDEGNGDKDVWDRRKKFLDVTDSIFVGREDTLQELEEKLTSSNSECKMICVVGDAGVGKTTVVKKIYKEMQNDFTSSALVYVSNEPRVQELLLEIAKQVGLEEEKWKENLEVNLHSLLNEERFLIFLDDIWTNTAWDELKKVIPINSRNQSRVIITSRYTDVGRYIGGEGSLIKVELLDEEKSWELFCKLIKSSSENTNEIFPPMELEDIGRKIVKRCGGLPLATTVAAGMLRQRRRDKCKWNEVLDILSSSAENSCSEILSLSYKDLPQDFRPFLLYFGLFPEDQEIFVSELVKAWVAEKWIQVDGIRNPDDIGAAKLQMLREELSLIPNEIGNLSSLTYIKLSGSFKRMPSSIMNLKKLVTLDIKRATFGVFPRNIFRMKYLKHLLFCRSYLTLTNMCTNLYVGNEVYLLNIETLDGFPGNIFKASSLKKLTNLKKLRIDWLNDQHVEVTCGTTPISKKLEDLRLGFDKELKRLNLSHYDHLAKLHLCGTPNFPFRLETIEFPPNLAKITLHHLKFTEDPMKVLKELPKLEILNLKNCEFAGSITLDFSGENSFPELQVLAIFKGFGKVPELIVDQTGMPKLYKLVLKRDNRTKLFSSYRQQEEVY</sequence>
<evidence type="ECO:0000256" key="4">
    <source>
        <dbReference type="ARBA" id="ARBA00022741"/>
    </source>
</evidence>
<dbReference type="Gene3D" id="3.40.50.300">
    <property type="entry name" value="P-loop containing nucleotide triphosphate hydrolases"/>
    <property type="match status" value="1"/>
</dbReference>
<dbReference type="InterPro" id="IPR041118">
    <property type="entry name" value="Rx_N"/>
</dbReference>
<keyword evidence="2" id="KW-0433">Leucine-rich repeat</keyword>
<evidence type="ECO:0000313" key="11">
    <source>
        <dbReference type="Proteomes" id="UP000834106"/>
    </source>
</evidence>
<dbReference type="Pfam" id="PF18052">
    <property type="entry name" value="Rx_N"/>
    <property type="match status" value="1"/>
</dbReference>
<keyword evidence="6" id="KW-0067">ATP-binding</keyword>
<dbReference type="GO" id="GO:0005524">
    <property type="term" value="F:ATP binding"/>
    <property type="evidence" value="ECO:0007669"/>
    <property type="project" value="UniProtKB-KW"/>
</dbReference>
<keyword evidence="3" id="KW-0677">Repeat</keyword>
<evidence type="ECO:0000313" key="10">
    <source>
        <dbReference type="EMBL" id="CAI9757444.1"/>
    </source>
</evidence>
<keyword evidence="11" id="KW-1185">Reference proteome</keyword>
<dbReference type="EMBL" id="OU503038">
    <property type="protein sequence ID" value="CAI9757444.1"/>
    <property type="molecule type" value="Genomic_DNA"/>
</dbReference>
<dbReference type="Pfam" id="PF23598">
    <property type="entry name" value="LRR_14"/>
    <property type="match status" value="1"/>
</dbReference>
<evidence type="ECO:0000259" key="9">
    <source>
        <dbReference type="Pfam" id="PF23598"/>
    </source>
</evidence>
<evidence type="ECO:0000256" key="1">
    <source>
        <dbReference type="ARBA" id="ARBA00008894"/>
    </source>
</evidence>
<dbReference type="PANTHER" id="PTHR23155">
    <property type="entry name" value="DISEASE RESISTANCE PROTEIN RP"/>
    <property type="match status" value="1"/>
</dbReference>
<dbReference type="PANTHER" id="PTHR23155:SF1238">
    <property type="entry name" value="TOMV SUSCEPTIBLE PROTEIN TM-2"/>
    <property type="match status" value="1"/>
</dbReference>
<dbReference type="FunFam" id="3.40.50.300:FF:001091">
    <property type="entry name" value="Probable disease resistance protein At1g61300"/>
    <property type="match status" value="1"/>
</dbReference>
<dbReference type="AlphaFoldDB" id="A0AAD1YVC8"/>
<dbReference type="Proteomes" id="UP000834106">
    <property type="component" value="Chromosome 3"/>
</dbReference>
<dbReference type="InterPro" id="IPR027417">
    <property type="entry name" value="P-loop_NTPase"/>
</dbReference>
<dbReference type="GO" id="GO:0098542">
    <property type="term" value="P:defense response to other organism"/>
    <property type="evidence" value="ECO:0007669"/>
    <property type="project" value="TreeGrafter"/>
</dbReference>
<dbReference type="InterPro" id="IPR044974">
    <property type="entry name" value="Disease_R_plants"/>
</dbReference>
<dbReference type="Gene3D" id="1.20.5.4130">
    <property type="match status" value="1"/>
</dbReference>
<reference evidence="10" key="1">
    <citation type="submission" date="2023-05" db="EMBL/GenBank/DDBJ databases">
        <authorList>
            <person name="Huff M."/>
        </authorList>
    </citation>
    <scope>NUCLEOTIDE SEQUENCE</scope>
</reference>
<dbReference type="Pfam" id="PF00931">
    <property type="entry name" value="NB-ARC"/>
    <property type="match status" value="1"/>
</dbReference>
<dbReference type="InterPro" id="IPR055414">
    <property type="entry name" value="LRR_R13L4/SHOC2-like"/>
</dbReference>
<keyword evidence="4" id="KW-0547">Nucleotide-binding</keyword>
<name>A0AAD1YVC8_9LAMI</name>
<dbReference type="InterPro" id="IPR032675">
    <property type="entry name" value="LRR_dom_sf"/>
</dbReference>
<dbReference type="InterPro" id="IPR038005">
    <property type="entry name" value="RX-like_CC"/>
</dbReference>
<organism evidence="10 11">
    <name type="scientific">Fraxinus pennsylvanica</name>
    <dbReference type="NCBI Taxonomy" id="56036"/>
    <lineage>
        <taxon>Eukaryota</taxon>
        <taxon>Viridiplantae</taxon>
        <taxon>Streptophyta</taxon>
        <taxon>Embryophyta</taxon>
        <taxon>Tracheophyta</taxon>
        <taxon>Spermatophyta</taxon>
        <taxon>Magnoliopsida</taxon>
        <taxon>eudicotyledons</taxon>
        <taxon>Gunneridae</taxon>
        <taxon>Pentapetalae</taxon>
        <taxon>asterids</taxon>
        <taxon>lamiids</taxon>
        <taxon>Lamiales</taxon>
        <taxon>Oleaceae</taxon>
        <taxon>Oleeae</taxon>
        <taxon>Fraxinus</taxon>
    </lineage>
</organism>
<feature type="domain" description="Disease resistance R13L4/SHOC-2-like LRR" evidence="9">
    <location>
        <begin position="473"/>
        <end position="732"/>
    </location>
</feature>
<dbReference type="InterPro" id="IPR002182">
    <property type="entry name" value="NB-ARC"/>
</dbReference>
<feature type="domain" description="NB-ARC" evidence="7">
    <location>
        <begin position="171"/>
        <end position="333"/>
    </location>
</feature>
<evidence type="ECO:0000256" key="3">
    <source>
        <dbReference type="ARBA" id="ARBA00022737"/>
    </source>
</evidence>
<dbReference type="SUPFAM" id="SSF52540">
    <property type="entry name" value="P-loop containing nucleoside triphosphate hydrolases"/>
    <property type="match status" value="1"/>
</dbReference>
<dbReference type="CDD" id="cd14798">
    <property type="entry name" value="RX-CC_like"/>
    <property type="match status" value="1"/>
</dbReference>
<evidence type="ECO:0000256" key="2">
    <source>
        <dbReference type="ARBA" id="ARBA00022614"/>
    </source>
</evidence>
<gene>
    <name evidence="10" type="ORF">FPE_LOCUS4874</name>
</gene>